<evidence type="ECO:0000256" key="1">
    <source>
        <dbReference type="ARBA" id="ARBA00022786"/>
    </source>
</evidence>
<dbReference type="InterPro" id="IPR001810">
    <property type="entry name" value="F-box_dom"/>
</dbReference>
<dbReference type="EMBL" id="JAULSR010000003">
    <property type="protein sequence ID" value="KAK0624982.1"/>
    <property type="molecule type" value="Genomic_DNA"/>
</dbReference>
<dbReference type="Gene3D" id="1.20.1280.50">
    <property type="match status" value="1"/>
</dbReference>
<gene>
    <name evidence="4" type="ORF">B0T17DRAFT_590717</name>
</gene>
<dbReference type="PROSITE" id="PS50181">
    <property type="entry name" value="FBOX"/>
    <property type="match status" value="1"/>
</dbReference>
<dbReference type="Gene3D" id="3.10.110.10">
    <property type="entry name" value="Ubiquitin Conjugating Enzyme"/>
    <property type="match status" value="1"/>
</dbReference>
<dbReference type="SMART" id="SM00212">
    <property type="entry name" value="UBCc"/>
    <property type="match status" value="1"/>
</dbReference>
<dbReference type="PANTHER" id="PTHR24067">
    <property type="entry name" value="UBIQUITIN-CONJUGATING ENZYME E2"/>
    <property type="match status" value="1"/>
</dbReference>
<comment type="caution">
    <text evidence="4">The sequence shown here is derived from an EMBL/GenBank/DDBJ whole genome shotgun (WGS) entry which is preliminary data.</text>
</comment>
<dbReference type="SUPFAM" id="SSF54495">
    <property type="entry name" value="UBC-like"/>
    <property type="match status" value="1"/>
</dbReference>
<dbReference type="Proteomes" id="UP001174934">
    <property type="component" value="Unassembled WGS sequence"/>
</dbReference>
<sequence>MVRDPLLQARFLRDIAELQNEPYPNISLHSHEHNLDKACLVLTPDGWPPIHLTVQLPSQYPLHPPRIRADSRIKHPNVYGGYICASILNTSEGYTPAYTLKSIAIQLLSFFGSDTIEQEEGGFRDLIHLRKANWVLSQTFVCPECDFEVAVSILESTAPSTAAADEMTMGDTLRPTTTTTPLSTLPDELLLMILNHLDYRDLTVFAQAWERVSRAITTCDLIRIRELQCFVLKKDTTEERLGIGVAVSGGKRLIASEFDIISRRAVNELNVRHSIHHIPFHHWLPLPISRYNWKRVKYDAPSILWTIGLAAHLPKLDAVEVLTSFMSDIVVRLNRVESADLGDAKFTSTLQHASEKAIESYFHLFHLLVCLATDDSRIVRDANAKIQSFLDGNTAKQFCPNLGHLLIALLISDIAPTEQLRTDIITEAITRNVVWLLDKRGANMPELSYLEPDRRSPYRLAKSFAGSKTSYRLLMFAELFQRMARPSRDKTLVEVREELFARHGAPPAGAAALDTTLRTYPCSPVLIMT</sequence>
<dbReference type="SUPFAM" id="SSF81383">
    <property type="entry name" value="F-box domain"/>
    <property type="match status" value="1"/>
</dbReference>
<evidence type="ECO:0000259" key="2">
    <source>
        <dbReference type="PROSITE" id="PS50127"/>
    </source>
</evidence>
<dbReference type="PROSITE" id="PS50127">
    <property type="entry name" value="UBC_2"/>
    <property type="match status" value="1"/>
</dbReference>
<evidence type="ECO:0000259" key="3">
    <source>
        <dbReference type="PROSITE" id="PS50181"/>
    </source>
</evidence>
<dbReference type="InterPro" id="IPR036047">
    <property type="entry name" value="F-box-like_dom_sf"/>
</dbReference>
<protein>
    <recommendedName>
        <fullName evidence="6">UBC core domain-containing protein</fullName>
    </recommendedName>
</protein>
<name>A0AA40C4P7_9PEZI</name>
<keyword evidence="1" id="KW-0833">Ubl conjugation pathway</keyword>
<dbReference type="InterPro" id="IPR016135">
    <property type="entry name" value="UBQ-conjugating_enzyme/RWD"/>
</dbReference>
<dbReference type="InterPro" id="IPR000608">
    <property type="entry name" value="UBC"/>
</dbReference>
<dbReference type="Pfam" id="PF00179">
    <property type="entry name" value="UQ_con"/>
    <property type="match status" value="1"/>
</dbReference>
<evidence type="ECO:0000313" key="4">
    <source>
        <dbReference type="EMBL" id="KAK0624982.1"/>
    </source>
</evidence>
<dbReference type="Pfam" id="PF00646">
    <property type="entry name" value="F-box"/>
    <property type="match status" value="1"/>
</dbReference>
<evidence type="ECO:0000313" key="5">
    <source>
        <dbReference type="Proteomes" id="UP001174934"/>
    </source>
</evidence>
<reference evidence="4" key="1">
    <citation type="submission" date="2023-06" db="EMBL/GenBank/DDBJ databases">
        <title>Genome-scale phylogeny and comparative genomics of the fungal order Sordariales.</title>
        <authorList>
            <consortium name="Lawrence Berkeley National Laboratory"/>
            <person name="Hensen N."/>
            <person name="Bonometti L."/>
            <person name="Westerberg I."/>
            <person name="Brannstrom I.O."/>
            <person name="Guillou S."/>
            <person name="Cros-Aarteil S."/>
            <person name="Calhoun S."/>
            <person name="Haridas S."/>
            <person name="Kuo A."/>
            <person name="Mondo S."/>
            <person name="Pangilinan J."/>
            <person name="Riley R."/>
            <person name="LaButti K."/>
            <person name="Andreopoulos B."/>
            <person name="Lipzen A."/>
            <person name="Chen C."/>
            <person name="Yanf M."/>
            <person name="Daum C."/>
            <person name="Ng V."/>
            <person name="Clum A."/>
            <person name="Steindorff A."/>
            <person name="Ohm R."/>
            <person name="Martin F."/>
            <person name="Silar P."/>
            <person name="Natvig D."/>
            <person name="Lalanne C."/>
            <person name="Gautier V."/>
            <person name="Ament-velasquez S.L."/>
            <person name="Kruys A."/>
            <person name="Hutchinson M.I."/>
            <person name="Powell A.J."/>
            <person name="Barry K."/>
            <person name="Miller A.N."/>
            <person name="Grigoriev I.V."/>
            <person name="Debuchy R."/>
            <person name="Gladieux P."/>
            <person name="Thoren M.H."/>
            <person name="Johannesson H."/>
        </authorList>
    </citation>
    <scope>NUCLEOTIDE SEQUENCE</scope>
    <source>
        <strain evidence="4">SMH3391-2</strain>
    </source>
</reference>
<dbReference type="AlphaFoldDB" id="A0AA40C4P7"/>
<keyword evidence="5" id="KW-1185">Reference proteome</keyword>
<accession>A0AA40C4P7</accession>
<evidence type="ECO:0008006" key="6">
    <source>
        <dbReference type="Google" id="ProtNLM"/>
    </source>
</evidence>
<feature type="domain" description="F-box" evidence="3">
    <location>
        <begin position="179"/>
        <end position="227"/>
    </location>
</feature>
<dbReference type="CDD" id="cd00195">
    <property type="entry name" value="UBCc_UEV"/>
    <property type="match status" value="1"/>
</dbReference>
<proteinExistence type="predicted"/>
<dbReference type="InterPro" id="IPR050113">
    <property type="entry name" value="Ub_conjugating_enzyme"/>
</dbReference>
<feature type="domain" description="UBC core" evidence="2">
    <location>
        <begin position="6"/>
        <end position="153"/>
    </location>
</feature>
<organism evidence="4 5">
    <name type="scientific">Bombardia bombarda</name>
    <dbReference type="NCBI Taxonomy" id="252184"/>
    <lineage>
        <taxon>Eukaryota</taxon>
        <taxon>Fungi</taxon>
        <taxon>Dikarya</taxon>
        <taxon>Ascomycota</taxon>
        <taxon>Pezizomycotina</taxon>
        <taxon>Sordariomycetes</taxon>
        <taxon>Sordariomycetidae</taxon>
        <taxon>Sordariales</taxon>
        <taxon>Lasiosphaeriaceae</taxon>
        <taxon>Bombardia</taxon>
    </lineage>
</organism>